<protein>
    <recommendedName>
        <fullName evidence="2">RNA silencing suppressor</fullName>
    </recommendedName>
</protein>
<keyword evidence="7" id="KW-0863">Zinc-finger</keyword>
<accession>A0A2P1JHV9</accession>
<name>A0A2P1JHV9_9VIRU</name>
<evidence type="ECO:0000313" key="12">
    <source>
        <dbReference type="Proteomes" id="UP000289439"/>
    </source>
</evidence>
<keyword evidence="4" id="KW-0945">Host-virus interaction</keyword>
<evidence type="ECO:0000256" key="5">
    <source>
        <dbReference type="ARBA" id="ARBA00022632"/>
    </source>
</evidence>
<evidence type="ECO:0000256" key="6">
    <source>
        <dbReference type="ARBA" id="ARBA00022723"/>
    </source>
</evidence>
<dbReference type="GO" id="GO:0008270">
    <property type="term" value="F:zinc ion binding"/>
    <property type="evidence" value="ECO:0007669"/>
    <property type="project" value="UniProtKB-KW"/>
</dbReference>
<proteinExistence type="inferred from homology"/>
<evidence type="ECO:0000256" key="4">
    <source>
        <dbReference type="ARBA" id="ARBA00022581"/>
    </source>
</evidence>
<dbReference type="KEGG" id="vg:41701973"/>
<keyword evidence="3" id="KW-0941">Suppressor of RNA silencing</keyword>
<keyword evidence="8" id="KW-0862">Zinc</keyword>
<dbReference type="GO" id="GO:0006355">
    <property type="term" value="P:regulation of DNA-templated transcription"/>
    <property type="evidence" value="ECO:0007669"/>
    <property type="project" value="InterPro"/>
</dbReference>
<dbReference type="EMBL" id="MG432107">
    <property type="protein sequence ID" value="AVN98094.1"/>
    <property type="molecule type" value="Genomic_RNA"/>
</dbReference>
<sequence>MESRRLAEALSDCFLGLCGVSNLDVCYLIIQKARGHTPGLGKSSYARRRRAAKVSRCHRCYRVTPGFYYTTRCDGKTCVPGISYNEKIETYVRTGVTEVIPDVLGRL</sequence>
<keyword evidence="12" id="KW-1185">Reference proteome</keyword>
<organism evidence="11">
    <name type="scientific">Chrysanthemum virus R</name>
    <dbReference type="NCBI Taxonomy" id="2116736"/>
    <lineage>
        <taxon>Viruses</taxon>
        <taxon>Riboviria</taxon>
        <taxon>Orthornavirae</taxon>
        <taxon>Kitrinoviricota</taxon>
        <taxon>Alsuviricetes</taxon>
        <taxon>Tymovirales</taxon>
        <taxon>Betaflexiviridae</taxon>
        <taxon>Quinvirinae</taxon>
        <taxon>Carlavirus</taxon>
        <taxon>Carlavirus rhochrysanthemi</taxon>
        <taxon>Carlavirus CVR</taxon>
    </lineage>
</organism>
<comment type="similarity">
    <text evidence="1">Belongs to the carlaviruses nucleic acid-binding protein family.</text>
</comment>
<evidence type="ECO:0000313" key="11">
    <source>
        <dbReference type="EMBL" id="AVN98094.1"/>
    </source>
</evidence>
<keyword evidence="9" id="KW-0238">DNA-binding</keyword>
<gene>
    <name evidence="11" type="primary">ORF6</name>
</gene>
<dbReference type="OrthoDB" id="28055at10239"/>
<evidence type="ECO:0000256" key="9">
    <source>
        <dbReference type="ARBA" id="ARBA00023125"/>
    </source>
</evidence>
<evidence type="ECO:0000256" key="8">
    <source>
        <dbReference type="ARBA" id="ARBA00022833"/>
    </source>
</evidence>
<dbReference type="GO" id="GO:0003677">
    <property type="term" value="F:DNA binding"/>
    <property type="evidence" value="ECO:0007669"/>
    <property type="project" value="UniProtKB-KW"/>
</dbReference>
<dbReference type="GeneID" id="41701973"/>
<dbReference type="InterPro" id="IPR002568">
    <property type="entry name" value="Carla-bd"/>
</dbReference>
<dbReference type="Pfam" id="PF01623">
    <property type="entry name" value="Carla_C4"/>
    <property type="match status" value="1"/>
</dbReference>
<reference evidence="11" key="1">
    <citation type="journal article" date="2018" name="Arch. Virol.">
        <title>Complete nucleotide sequence of a new carlavirus in chrysanthemums in China.</title>
        <authorList>
            <person name="Wang R."/>
            <person name="Dong J."/>
            <person name="Wang Z."/>
            <person name="Zhou T."/>
            <person name="Li Y."/>
            <person name="Ding W."/>
        </authorList>
    </citation>
    <scope>NUCLEOTIDE SEQUENCE [LARGE SCALE GENOMIC DNA]</scope>
    <source>
        <strain evidence="11">BJ</strain>
    </source>
</reference>
<dbReference type="Proteomes" id="UP000289439">
    <property type="component" value="Segment"/>
</dbReference>
<keyword evidence="10" id="KW-0899">Viral immunoevasion</keyword>
<keyword evidence="6" id="KW-0479">Metal-binding</keyword>
<evidence type="ECO:0000256" key="10">
    <source>
        <dbReference type="ARBA" id="ARBA00023280"/>
    </source>
</evidence>
<evidence type="ECO:0000256" key="3">
    <source>
        <dbReference type="ARBA" id="ARBA00022463"/>
    </source>
</evidence>
<evidence type="ECO:0000256" key="2">
    <source>
        <dbReference type="ARBA" id="ARBA00017202"/>
    </source>
</evidence>
<dbReference type="RefSeq" id="YP_009553181.1">
    <property type="nucleotide sequence ID" value="NC_040703.1"/>
</dbReference>
<evidence type="ECO:0000256" key="7">
    <source>
        <dbReference type="ARBA" id="ARBA00022771"/>
    </source>
</evidence>
<dbReference type="GO" id="GO:0052170">
    <property type="term" value="P:symbiont-mediated suppression of host innate immune response"/>
    <property type="evidence" value="ECO:0007669"/>
    <property type="project" value="UniProtKB-KW"/>
</dbReference>
<evidence type="ECO:0000256" key="1">
    <source>
        <dbReference type="ARBA" id="ARBA00006158"/>
    </source>
</evidence>
<keyword evidence="5" id="KW-1090">Inhibition of host innate immune response by virus</keyword>